<evidence type="ECO:0000313" key="4">
    <source>
        <dbReference type="Proteomes" id="UP000562254"/>
    </source>
</evidence>
<evidence type="ECO:0000313" key="3">
    <source>
        <dbReference type="EMBL" id="MBB5689198.1"/>
    </source>
</evidence>
<dbReference type="Proteomes" id="UP000562254">
    <property type="component" value="Unassembled WGS sequence"/>
</dbReference>
<dbReference type="RefSeq" id="WP_338147891.1">
    <property type="nucleotide sequence ID" value="NZ_JAAEDJ010000101.1"/>
</dbReference>
<dbReference type="SUPFAM" id="SSF143456">
    <property type="entry name" value="VC0467-like"/>
    <property type="match status" value="1"/>
</dbReference>
<comment type="caution">
    <text evidence="3">The sequence shown here is derived from an EMBL/GenBank/DDBJ whole genome shotgun (WGS) entry which is preliminary data.</text>
</comment>
<keyword evidence="4" id="KW-1185">Reference proteome</keyword>
<dbReference type="AlphaFoldDB" id="A0A840XKY6"/>
<comment type="similarity">
    <text evidence="1 2">Belongs to the UPF0301 (AlgH) family.</text>
</comment>
<name>A0A840XKY6_9PROT</name>
<dbReference type="EMBL" id="JACIJE010000003">
    <property type="protein sequence ID" value="MBB5689198.1"/>
    <property type="molecule type" value="Genomic_DNA"/>
</dbReference>
<dbReference type="Gene3D" id="3.40.1740.10">
    <property type="entry name" value="VC0467-like"/>
    <property type="match status" value="1"/>
</dbReference>
<accession>A0A840XKY6</accession>
<dbReference type="GO" id="GO:0005829">
    <property type="term" value="C:cytosol"/>
    <property type="evidence" value="ECO:0007669"/>
    <property type="project" value="TreeGrafter"/>
</dbReference>
<sequence>MGCALRDGAGCATYFAMVSSTTSAVRAGGYLTGNLLIAMPGMQDPRFDHSVVCLCAHSAEGAMGLVVNRPLAGMAFDDLLRQLSIEPVPPQRRLRMLSGGPVESGRGFVLHSDDWATEGSLPVMPGLTLTASLDILKAVATGGGPREGVLALGYAGWAPGQLEDEIQRNAWLNVPADASLVFREDTGGTWEAALAKLKVDPALLSGAAGRA</sequence>
<organism evidence="3 4">
    <name type="scientific">Neoroseomonas alkaliterrae</name>
    <dbReference type="NCBI Taxonomy" id="1452450"/>
    <lineage>
        <taxon>Bacteria</taxon>
        <taxon>Pseudomonadati</taxon>
        <taxon>Pseudomonadota</taxon>
        <taxon>Alphaproteobacteria</taxon>
        <taxon>Acetobacterales</taxon>
        <taxon>Acetobacteraceae</taxon>
        <taxon>Neoroseomonas</taxon>
    </lineage>
</organism>
<dbReference type="Pfam" id="PF02622">
    <property type="entry name" value="DUF179"/>
    <property type="match status" value="1"/>
</dbReference>
<evidence type="ECO:0000256" key="2">
    <source>
        <dbReference type="HAMAP-Rule" id="MF_00758"/>
    </source>
</evidence>
<dbReference type="InterPro" id="IPR003774">
    <property type="entry name" value="AlgH-like"/>
</dbReference>
<protein>
    <recommendedName>
        <fullName evidence="2">UPF0301 protein FHS88_001323</fullName>
    </recommendedName>
</protein>
<dbReference type="NCBIfam" id="NF001268">
    <property type="entry name" value="PRK00228.1-4"/>
    <property type="match status" value="1"/>
</dbReference>
<evidence type="ECO:0000256" key="1">
    <source>
        <dbReference type="ARBA" id="ARBA00009600"/>
    </source>
</evidence>
<dbReference type="PANTHER" id="PTHR30327:SF1">
    <property type="entry name" value="UPF0301 PROTEIN YQGE"/>
    <property type="match status" value="1"/>
</dbReference>
<dbReference type="HAMAP" id="MF_00758">
    <property type="entry name" value="UPF0301"/>
    <property type="match status" value="1"/>
</dbReference>
<gene>
    <name evidence="3" type="ORF">FHS88_001323</name>
</gene>
<reference evidence="3 4" key="1">
    <citation type="submission" date="2020-08" db="EMBL/GenBank/DDBJ databases">
        <title>Genomic Encyclopedia of Type Strains, Phase IV (KMG-IV): sequencing the most valuable type-strain genomes for metagenomic binning, comparative biology and taxonomic classification.</title>
        <authorList>
            <person name="Goeker M."/>
        </authorList>
    </citation>
    <scope>NUCLEOTIDE SEQUENCE [LARGE SCALE GENOMIC DNA]</scope>
    <source>
        <strain evidence="3 4">DSM 25895</strain>
    </source>
</reference>
<dbReference type="PANTHER" id="PTHR30327">
    <property type="entry name" value="UNCHARACTERIZED PROTEIN YQGE"/>
    <property type="match status" value="1"/>
</dbReference>
<proteinExistence type="inferred from homology"/>